<comment type="subcellular location">
    <subcellularLocation>
        <location evidence="6">Cytoplasm</location>
    </subcellularLocation>
</comment>
<keyword evidence="4 6" id="KW-0378">Hydrolase</keyword>
<keyword evidence="9" id="KW-1185">Reference proteome</keyword>
<dbReference type="GO" id="GO:0005737">
    <property type="term" value="C:cytoplasm"/>
    <property type="evidence" value="ECO:0007669"/>
    <property type="project" value="UniProtKB-SubCell"/>
</dbReference>
<evidence type="ECO:0000256" key="3">
    <source>
        <dbReference type="ARBA" id="ARBA00022722"/>
    </source>
</evidence>
<dbReference type="GO" id="GO:0003676">
    <property type="term" value="F:nucleic acid binding"/>
    <property type="evidence" value="ECO:0007669"/>
    <property type="project" value="InterPro"/>
</dbReference>
<dbReference type="SMART" id="SM00474">
    <property type="entry name" value="35EXOc"/>
    <property type="match status" value="1"/>
</dbReference>
<organism evidence="8 9">
    <name type="scientific">Skermanella stibiiresistens SB22</name>
    <dbReference type="NCBI Taxonomy" id="1385369"/>
    <lineage>
        <taxon>Bacteria</taxon>
        <taxon>Pseudomonadati</taxon>
        <taxon>Pseudomonadota</taxon>
        <taxon>Alphaproteobacteria</taxon>
        <taxon>Rhodospirillales</taxon>
        <taxon>Azospirillaceae</taxon>
        <taxon>Skermanella</taxon>
    </lineage>
</organism>
<keyword evidence="2 6" id="KW-0819">tRNA processing</keyword>
<dbReference type="GO" id="GO:0033890">
    <property type="term" value="F:ribonuclease D activity"/>
    <property type="evidence" value="ECO:0007669"/>
    <property type="project" value="UniProtKB-UniRule"/>
</dbReference>
<evidence type="ECO:0000313" key="9">
    <source>
        <dbReference type="Proteomes" id="UP000019486"/>
    </source>
</evidence>
<evidence type="ECO:0000256" key="6">
    <source>
        <dbReference type="HAMAP-Rule" id="MF_01899"/>
    </source>
</evidence>
<dbReference type="PATRIC" id="fig|1385369.3.peg.2826"/>
<comment type="similarity">
    <text evidence="6">Belongs to the RNase D family.</text>
</comment>
<keyword evidence="3 6" id="KW-0540">Nuclease</keyword>
<dbReference type="HAMAP" id="MF_01899">
    <property type="entry name" value="RNase_D"/>
    <property type="match status" value="1"/>
</dbReference>
<dbReference type="Gene3D" id="3.30.420.10">
    <property type="entry name" value="Ribonuclease H-like superfamily/Ribonuclease H"/>
    <property type="match status" value="1"/>
</dbReference>
<name>W9H1A4_9PROT</name>
<comment type="catalytic activity">
    <reaction evidence="6">
        <text>Exonucleolytic cleavage that removes extra residues from the 3'-terminus of tRNA to produce 5'-mononucleotides.</text>
        <dbReference type="EC" id="3.1.13.5"/>
    </reaction>
</comment>
<dbReference type="PANTHER" id="PTHR47649">
    <property type="entry name" value="RIBONUCLEASE D"/>
    <property type="match status" value="1"/>
</dbReference>
<evidence type="ECO:0000256" key="5">
    <source>
        <dbReference type="ARBA" id="ARBA00022839"/>
    </source>
</evidence>
<dbReference type="Proteomes" id="UP000019486">
    <property type="component" value="Unassembled WGS sequence"/>
</dbReference>
<accession>W9H1A4</accession>
<dbReference type="InterPro" id="IPR012337">
    <property type="entry name" value="RNaseH-like_sf"/>
</dbReference>
<dbReference type="STRING" id="1385369.N825_02920"/>
<dbReference type="InterPro" id="IPR002562">
    <property type="entry name" value="3'-5'_exonuclease_dom"/>
</dbReference>
<feature type="domain" description="HRDC" evidence="7">
    <location>
        <begin position="208"/>
        <end position="289"/>
    </location>
</feature>
<proteinExistence type="inferred from homology"/>
<evidence type="ECO:0000313" key="8">
    <source>
        <dbReference type="EMBL" id="EWY39960.1"/>
    </source>
</evidence>
<dbReference type="GO" id="GO:0000166">
    <property type="term" value="F:nucleotide binding"/>
    <property type="evidence" value="ECO:0007669"/>
    <property type="project" value="InterPro"/>
</dbReference>
<dbReference type="Pfam" id="PF01612">
    <property type="entry name" value="DNA_pol_A_exo1"/>
    <property type="match status" value="1"/>
</dbReference>
<dbReference type="InterPro" id="IPR006292">
    <property type="entry name" value="RNase_D"/>
</dbReference>
<keyword evidence="5 6" id="KW-0269">Exonuclease</keyword>
<dbReference type="Pfam" id="PF00570">
    <property type="entry name" value="HRDC"/>
    <property type="match status" value="1"/>
</dbReference>
<dbReference type="RefSeq" id="WP_037452631.1">
    <property type="nucleotide sequence ID" value="NZ_AVFL01000009.1"/>
</dbReference>
<protein>
    <recommendedName>
        <fullName evidence="6">Ribonuclease D</fullName>
        <shortName evidence="6">RNase D</shortName>
        <ecNumber evidence="6">3.1.13.5</ecNumber>
    </recommendedName>
</protein>
<dbReference type="CDD" id="cd06142">
    <property type="entry name" value="RNaseD_exo"/>
    <property type="match status" value="1"/>
</dbReference>
<reference evidence="8 9" key="1">
    <citation type="submission" date="2013-08" db="EMBL/GenBank/DDBJ databases">
        <title>The genome sequence of Skermanella stibiiresistens.</title>
        <authorList>
            <person name="Zhu W."/>
            <person name="Wang G."/>
        </authorList>
    </citation>
    <scope>NUCLEOTIDE SEQUENCE [LARGE SCALE GENOMIC DNA]</scope>
    <source>
        <strain evidence="8 9">SB22</strain>
    </source>
</reference>
<dbReference type="PROSITE" id="PS50967">
    <property type="entry name" value="HRDC"/>
    <property type="match status" value="1"/>
</dbReference>
<dbReference type="PANTHER" id="PTHR47649:SF1">
    <property type="entry name" value="RIBONUCLEASE D"/>
    <property type="match status" value="1"/>
</dbReference>
<evidence type="ECO:0000259" key="7">
    <source>
        <dbReference type="PROSITE" id="PS50967"/>
    </source>
</evidence>
<dbReference type="OrthoDB" id="9800549at2"/>
<dbReference type="SMART" id="SM00341">
    <property type="entry name" value="HRDC"/>
    <property type="match status" value="1"/>
</dbReference>
<dbReference type="SUPFAM" id="SSF53098">
    <property type="entry name" value="Ribonuclease H-like"/>
    <property type="match status" value="1"/>
</dbReference>
<dbReference type="InterPro" id="IPR036397">
    <property type="entry name" value="RNaseH_sf"/>
</dbReference>
<dbReference type="GO" id="GO:0042780">
    <property type="term" value="P:tRNA 3'-end processing"/>
    <property type="evidence" value="ECO:0007669"/>
    <property type="project" value="UniProtKB-UniRule"/>
</dbReference>
<dbReference type="EC" id="3.1.13.5" evidence="6"/>
<dbReference type="SUPFAM" id="SSF47819">
    <property type="entry name" value="HRDC-like"/>
    <property type="match status" value="2"/>
</dbReference>
<dbReference type="InterPro" id="IPR010997">
    <property type="entry name" value="HRDC-like_sf"/>
</dbReference>
<comment type="cofactor">
    <cofactor evidence="6">
        <name>a divalent metal cation</name>
        <dbReference type="ChEBI" id="CHEBI:60240"/>
    </cofactor>
</comment>
<dbReference type="Gene3D" id="1.10.150.80">
    <property type="entry name" value="HRDC domain"/>
    <property type="match status" value="1"/>
</dbReference>
<dbReference type="EMBL" id="AVFL01000009">
    <property type="protein sequence ID" value="EWY39960.1"/>
    <property type="molecule type" value="Genomic_DNA"/>
</dbReference>
<keyword evidence="1 6" id="KW-0963">Cytoplasm</keyword>
<sequence length="392" mass="43123">MTLISTTADLEALCERLKSADYITVDTEFMREKTFWPKLCLIQIAGPDEAVAIDPQADGIDLTPLFNLMADQSVLKVFHAARQDVEIFHNLAGAIPKPLFDTQVAAMVCGFGDSVGYETLIAKLAGARVDKSSRFTDWSARPLTERQLTYALSDVTHLRPAYEKLKRRLVRTGRASWLDEEMAVLTDPATYKVEPDEAWKRLKVRTDKPRFLAILKEVAAWREREAQRNDIPRSRVLRDEALLEIASHAPTSVDDLARTRGLGRSVAEGRWGSELLAAVERGIATPVDACPTGEPRAELPPGLAPIVELLRVLLKMKCEDEEVATKLVASSSDLEAIAADDDAPVPALKGWRRDMFGDAALALKHGRVGLAIEDKRVRLVPIGVPAEDGAAS</sequence>
<dbReference type="GO" id="GO:0008408">
    <property type="term" value="F:3'-5' exonuclease activity"/>
    <property type="evidence" value="ECO:0007669"/>
    <property type="project" value="InterPro"/>
</dbReference>
<dbReference type="InterPro" id="IPR051086">
    <property type="entry name" value="RNase_D-like"/>
</dbReference>
<dbReference type="InterPro" id="IPR002121">
    <property type="entry name" value="HRDC_dom"/>
</dbReference>
<dbReference type="InterPro" id="IPR044876">
    <property type="entry name" value="HRDC_dom_sf"/>
</dbReference>
<dbReference type="NCBIfam" id="TIGR01388">
    <property type="entry name" value="rnd"/>
    <property type="match status" value="1"/>
</dbReference>
<evidence type="ECO:0000256" key="1">
    <source>
        <dbReference type="ARBA" id="ARBA00022490"/>
    </source>
</evidence>
<comment type="caution">
    <text evidence="8">The sequence shown here is derived from an EMBL/GenBank/DDBJ whole genome shotgun (WGS) entry which is preliminary data.</text>
</comment>
<comment type="function">
    <text evidence="6">Exonuclease involved in the 3' processing of various precursor tRNAs. Initiates hydrolysis at the 3'-terminus of an RNA molecule and releases 5'-mononucleotides.</text>
</comment>
<evidence type="ECO:0000256" key="2">
    <source>
        <dbReference type="ARBA" id="ARBA00022694"/>
    </source>
</evidence>
<evidence type="ECO:0000256" key="4">
    <source>
        <dbReference type="ARBA" id="ARBA00022801"/>
    </source>
</evidence>
<dbReference type="AlphaFoldDB" id="W9H1A4"/>
<gene>
    <name evidence="6" type="primary">rnd</name>
    <name evidence="8" type="ORF">N825_02920</name>
</gene>